<sequence length="72" mass="8416">MNSLLRIMVFNIAIRHIEFSRDRRAFTAIEWFRVHRKERLGRPTSAQHLVAFLAGISRMLNSEFSQQSSADP</sequence>
<accession>A0ABU8W4B2</accession>
<name>A0ABU8W4B2_9BURK</name>
<dbReference type="EMBL" id="JBBKZV010000017">
    <property type="protein sequence ID" value="MEJ8824890.1"/>
    <property type="molecule type" value="Genomic_DNA"/>
</dbReference>
<evidence type="ECO:0000313" key="1">
    <source>
        <dbReference type="EMBL" id="MEJ8824890.1"/>
    </source>
</evidence>
<reference evidence="1 2" key="1">
    <citation type="submission" date="2024-03" db="EMBL/GenBank/DDBJ databases">
        <title>Novel species of the genus Variovorax.</title>
        <authorList>
            <person name="Liu Q."/>
            <person name="Xin Y.-H."/>
        </authorList>
    </citation>
    <scope>NUCLEOTIDE SEQUENCE [LARGE SCALE GENOMIC DNA]</scope>
    <source>
        <strain evidence="1 2">KACC 18501</strain>
    </source>
</reference>
<comment type="caution">
    <text evidence="1">The sequence shown here is derived from an EMBL/GenBank/DDBJ whole genome shotgun (WGS) entry which is preliminary data.</text>
</comment>
<organism evidence="1 2">
    <name type="scientific">Variovorax humicola</name>
    <dbReference type="NCBI Taxonomy" id="1769758"/>
    <lineage>
        <taxon>Bacteria</taxon>
        <taxon>Pseudomonadati</taxon>
        <taxon>Pseudomonadota</taxon>
        <taxon>Betaproteobacteria</taxon>
        <taxon>Burkholderiales</taxon>
        <taxon>Comamonadaceae</taxon>
        <taxon>Variovorax</taxon>
    </lineage>
</organism>
<dbReference type="Proteomes" id="UP001363010">
    <property type="component" value="Unassembled WGS sequence"/>
</dbReference>
<evidence type="ECO:0000313" key="2">
    <source>
        <dbReference type="Proteomes" id="UP001363010"/>
    </source>
</evidence>
<dbReference type="RefSeq" id="WP_340365913.1">
    <property type="nucleotide sequence ID" value="NZ_JBBKZV010000017.1"/>
</dbReference>
<proteinExistence type="predicted"/>
<protein>
    <submittedName>
        <fullName evidence="1">Uncharacterized protein</fullName>
    </submittedName>
</protein>
<keyword evidence="2" id="KW-1185">Reference proteome</keyword>
<gene>
    <name evidence="1" type="ORF">WKW80_23150</name>
</gene>